<dbReference type="AlphaFoldDB" id="A0A917XIC7"/>
<protein>
    <recommendedName>
        <fullName evidence="1">Trypsin-co-occurring domain-containing protein</fullName>
    </recommendedName>
</protein>
<reference evidence="2" key="1">
    <citation type="journal article" date="2014" name="Int. J. Syst. Evol. Microbiol.">
        <title>Complete genome sequence of Corynebacterium casei LMG S-19264T (=DSM 44701T), isolated from a smear-ripened cheese.</title>
        <authorList>
            <consortium name="US DOE Joint Genome Institute (JGI-PGF)"/>
            <person name="Walter F."/>
            <person name="Albersmeier A."/>
            <person name="Kalinowski J."/>
            <person name="Ruckert C."/>
        </authorList>
    </citation>
    <scope>NUCLEOTIDE SEQUENCE</scope>
    <source>
        <strain evidence="2">CGMCC 4.7110</strain>
    </source>
</reference>
<feature type="domain" description="Trypsin-co-occurring" evidence="1">
    <location>
        <begin position="8"/>
        <end position="105"/>
    </location>
</feature>
<name>A0A917XIC7_9ACTN</name>
<gene>
    <name evidence="2" type="ORF">GCM10011578_066630</name>
</gene>
<dbReference type="EMBL" id="BMML01000018">
    <property type="protein sequence ID" value="GGN29919.1"/>
    <property type="molecule type" value="Genomic_DNA"/>
</dbReference>
<evidence type="ECO:0000259" key="1">
    <source>
        <dbReference type="Pfam" id="PF19493"/>
    </source>
</evidence>
<sequence length="112" mass="11489">MRSLARLELDSGGSILLEASDALEGADGPVKAGRSADRIRELHSTVQGTLAPVRELAAAVVQQLRQAGPDEVTIEFGVDLAAEAGAVIAKTETACHLKVIVAWSRAASAAGS</sequence>
<dbReference type="NCBIfam" id="NF041216">
    <property type="entry name" value="CU044_2847_fam"/>
    <property type="match status" value="1"/>
</dbReference>
<keyword evidence="3" id="KW-1185">Reference proteome</keyword>
<comment type="caution">
    <text evidence="2">The sequence shown here is derived from an EMBL/GenBank/DDBJ whole genome shotgun (WGS) entry which is preliminary data.</text>
</comment>
<dbReference type="Pfam" id="PF19493">
    <property type="entry name" value="Trypco1"/>
    <property type="match status" value="1"/>
</dbReference>
<evidence type="ECO:0000313" key="2">
    <source>
        <dbReference type="EMBL" id="GGN29919.1"/>
    </source>
</evidence>
<organism evidence="2 3">
    <name type="scientific">Streptomyces fuscichromogenes</name>
    <dbReference type="NCBI Taxonomy" id="1324013"/>
    <lineage>
        <taxon>Bacteria</taxon>
        <taxon>Bacillati</taxon>
        <taxon>Actinomycetota</taxon>
        <taxon>Actinomycetes</taxon>
        <taxon>Kitasatosporales</taxon>
        <taxon>Streptomycetaceae</taxon>
        <taxon>Streptomyces</taxon>
    </lineage>
</organism>
<proteinExistence type="predicted"/>
<reference evidence="2" key="2">
    <citation type="submission" date="2020-09" db="EMBL/GenBank/DDBJ databases">
        <authorList>
            <person name="Sun Q."/>
            <person name="Zhou Y."/>
        </authorList>
    </citation>
    <scope>NUCLEOTIDE SEQUENCE</scope>
    <source>
        <strain evidence="2">CGMCC 4.7110</strain>
    </source>
</reference>
<accession>A0A917XIC7</accession>
<evidence type="ECO:0000313" key="3">
    <source>
        <dbReference type="Proteomes" id="UP000653411"/>
    </source>
</evidence>
<dbReference type="InterPro" id="IPR045794">
    <property type="entry name" value="Trypco1"/>
</dbReference>
<dbReference type="Proteomes" id="UP000653411">
    <property type="component" value="Unassembled WGS sequence"/>
</dbReference>